<dbReference type="InterPro" id="IPR029061">
    <property type="entry name" value="THDP-binding"/>
</dbReference>
<evidence type="ECO:0000256" key="1">
    <source>
        <dbReference type="ARBA" id="ARBA00001964"/>
    </source>
</evidence>
<dbReference type="InterPro" id="IPR001017">
    <property type="entry name" value="DH_E1"/>
</dbReference>
<evidence type="ECO:0000256" key="3">
    <source>
        <dbReference type="ARBA" id="ARBA00023052"/>
    </source>
</evidence>
<dbReference type="NCBIfam" id="TIGR03181">
    <property type="entry name" value="PDH_E1_alph_x"/>
    <property type="match status" value="1"/>
</dbReference>
<keyword evidence="2" id="KW-0560">Oxidoreductase</keyword>
<evidence type="ECO:0000313" key="5">
    <source>
        <dbReference type="EMBL" id="NHC15383.1"/>
    </source>
</evidence>
<dbReference type="InterPro" id="IPR017596">
    <property type="entry name" value="PdhA/BkdA"/>
</dbReference>
<evidence type="ECO:0000313" key="6">
    <source>
        <dbReference type="Proteomes" id="UP000800981"/>
    </source>
</evidence>
<dbReference type="Proteomes" id="UP000800981">
    <property type="component" value="Unassembled WGS sequence"/>
</dbReference>
<keyword evidence="5" id="KW-0670">Pyruvate</keyword>
<dbReference type="PANTHER" id="PTHR43380">
    <property type="entry name" value="2-OXOISOVALERATE DEHYDROGENASE SUBUNIT ALPHA, MITOCHONDRIAL"/>
    <property type="match status" value="1"/>
</dbReference>
<sequence length="386" mass="41539">MPPQPGRRPRAQGASLGQVASAWDGTEVGPDPVQLLTPAGRRVKHPSFAADVTLEEVRGFYRDLVLARRLDTEATALQRQGELGLWPPALGQEAAQIGSGRALTSADHAFPTYREHGVALTRGVDALELLRMFRGVDHGGWDPVATGFHLYTIVIGAQTLHATGYAMGLQRDGRVGDDGSAVLAYLGDGATSQGAVSEAFVWAAAMNAPIVFFCQNNGWAISEPTSKQTRIPIYQRARGFGFPGVRVDGNDVLGVLAVTRAALAHAREGGGPVLVEAVTYRMGAHTTSDDPSRYRDPDEVAAWRARDPIDRVRALLEREDAAFAGLAAAVEREAEELAERVRSGVRSMPDPAPLDIYDDVYAEPHAALERERAEHAAYLASFEEVS</sequence>
<accession>A0ABX0GXT5</accession>
<name>A0ABX0GXT5_9ACTN</name>
<gene>
    <name evidence="5" type="primary">pdhA</name>
    <name evidence="5" type="ORF">G9H71_16505</name>
</gene>
<evidence type="ECO:0000259" key="4">
    <source>
        <dbReference type="Pfam" id="PF00676"/>
    </source>
</evidence>
<dbReference type="Pfam" id="PF00676">
    <property type="entry name" value="E1_dh"/>
    <property type="match status" value="1"/>
</dbReference>
<organism evidence="5 6">
    <name type="scientific">Motilibacter deserti</name>
    <dbReference type="NCBI Taxonomy" id="2714956"/>
    <lineage>
        <taxon>Bacteria</taxon>
        <taxon>Bacillati</taxon>
        <taxon>Actinomycetota</taxon>
        <taxon>Actinomycetes</taxon>
        <taxon>Motilibacterales</taxon>
        <taxon>Motilibacteraceae</taxon>
        <taxon>Motilibacter</taxon>
    </lineage>
</organism>
<comment type="cofactor">
    <cofactor evidence="1">
        <name>thiamine diphosphate</name>
        <dbReference type="ChEBI" id="CHEBI:58937"/>
    </cofactor>
</comment>
<dbReference type="Gene3D" id="3.40.50.970">
    <property type="match status" value="1"/>
</dbReference>
<dbReference type="InterPro" id="IPR050771">
    <property type="entry name" value="Alpha-ketoacid_DH_E1_comp"/>
</dbReference>
<feature type="domain" description="Dehydrogenase E1 component" evidence="4">
    <location>
        <begin position="64"/>
        <end position="337"/>
    </location>
</feature>
<reference evidence="5 6" key="1">
    <citation type="submission" date="2020-03" db="EMBL/GenBank/DDBJ databases">
        <title>Two novel Motilibacter sp.</title>
        <authorList>
            <person name="Liu S."/>
        </authorList>
    </citation>
    <scope>NUCLEOTIDE SEQUENCE [LARGE SCALE GENOMIC DNA]</scope>
    <source>
        <strain evidence="5 6">E257</strain>
    </source>
</reference>
<comment type="caution">
    <text evidence="5">The sequence shown here is derived from an EMBL/GenBank/DDBJ whole genome shotgun (WGS) entry which is preliminary data.</text>
</comment>
<dbReference type="PANTHER" id="PTHR43380:SF1">
    <property type="entry name" value="2-OXOISOVALERATE DEHYDROGENASE SUBUNIT ALPHA, MITOCHONDRIAL"/>
    <property type="match status" value="1"/>
</dbReference>
<keyword evidence="6" id="KW-1185">Reference proteome</keyword>
<evidence type="ECO:0000256" key="2">
    <source>
        <dbReference type="ARBA" id="ARBA00023002"/>
    </source>
</evidence>
<dbReference type="CDD" id="cd02000">
    <property type="entry name" value="TPP_E1_PDC_ADC_BCADC"/>
    <property type="match status" value="1"/>
</dbReference>
<dbReference type="SUPFAM" id="SSF52518">
    <property type="entry name" value="Thiamin diphosphate-binding fold (THDP-binding)"/>
    <property type="match status" value="1"/>
</dbReference>
<protein>
    <submittedName>
        <fullName evidence="5">Pyruvate dehydrogenase (Acetyl-transferring) E1 component subunit alpha</fullName>
    </submittedName>
</protein>
<proteinExistence type="predicted"/>
<keyword evidence="3" id="KW-0786">Thiamine pyrophosphate</keyword>
<dbReference type="EMBL" id="JAANNP010000027">
    <property type="protein sequence ID" value="NHC15383.1"/>
    <property type="molecule type" value="Genomic_DNA"/>
</dbReference>